<dbReference type="InterPro" id="IPR005534">
    <property type="entry name" value="Curli_assmbl/transp-comp_CsgG"/>
</dbReference>
<dbReference type="Pfam" id="PF03783">
    <property type="entry name" value="CsgG"/>
    <property type="match status" value="1"/>
</dbReference>
<organism evidence="2 3">
    <name type="scientific">Rubrivivax rivuli</name>
    <dbReference type="NCBI Taxonomy" id="1862385"/>
    <lineage>
        <taxon>Bacteria</taxon>
        <taxon>Pseudomonadati</taxon>
        <taxon>Pseudomonadota</taxon>
        <taxon>Betaproteobacteria</taxon>
        <taxon>Burkholderiales</taxon>
        <taxon>Sphaerotilaceae</taxon>
        <taxon>Rubrivivax</taxon>
    </lineage>
</organism>
<evidence type="ECO:0000256" key="1">
    <source>
        <dbReference type="PROSITE-ProRule" id="PRU00339"/>
    </source>
</evidence>
<gene>
    <name evidence="2" type="ORF">EOE66_14365</name>
</gene>
<dbReference type="InterPro" id="IPR011990">
    <property type="entry name" value="TPR-like_helical_dom_sf"/>
</dbReference>
<evidence type="ECO:0000313" key="2">
    <source>
        <dbReference type="EMBL" id="RVU45313.1"/>
    </source>
</evidence>
<dbReference type="Gene3D" id="3.40.50.10610">
    <property type="entry name" value="ABC-type transport auxiliary lipoprotein component"/>
    <property type="match status" value="1"/>
</dbReference>
<dbReference type="OrthoDB" id="9786280at2"/>
<keyword evidence="1" id="KW-0802">TPR repeat</keyword>
<dbReference type="AlphaFoldDB" id="A0A437REZ4"/>
<proteinExistence type="predicted"/>
<name>A0A437REZ4_9BURK</name>
<dbReference type="Proteomes" id="UP000285575">
    <property type="component" value="Unassembled WGS sequence"/>
</dbReference>
<dbReference type="PROSITE" id="PS50005">
    <property type="entry name" value="TPR"/>
    <property type="match status" value="1"/>
</dbReference>
<keyword evidence="3" id="KW-1185">Reference proteome</keyword>
<dbReference type="SUPFAM" id="SSF48452">
    <property type="entry name" value="TPR-like"/>
    <property type="match status" value="1"/>
</dbReference>
<dbReference type="EMBL" id="SACR01000004">
    <property type="protein sequence ID" value="RVU45313.1"/>
    <property type="molecule type" value="Genomic_DNA"/>
</dbReference>
<accession>A0A437REZ4</accession>
<sequence length="377" mass="39925">MHTNTAAKDFDPGRRRTGLLLATTALAAGSTGLLGCASVATQLGLAPLLQRLGLMDAPAPPMSPAQAQALQAQYLQGARALLANDVEGAIAAWRRYAALAPSTLPRARQVRGHLTLLDREAARRFVQRAAASEAQLGALRTDRLHVAVLPFDIRGPAPAPGTAPAPAPAASFNRAVVSMIAVDLARVPALTVLEREKIELLAQELRLSASDLVNPATAARPGRLLGAGTLVAGSVYNAPGPAGPGSGRYRINSATTDVPRGRLIGQTEAEGLQAEFFVLQKRIVHGILDLLDIRDRPAAVDTVHTRNWEAYARFARGLQALAENRFADAREAFLAALKLDPDFALAEERFLATPERPATLQDIQAEAARATEASSRP</sequence>
<reference evidence="2 3" key="1">
    <citation type="submission" date="2019-01" db="EMBL/GenBank/DDBJ databases">
        <authorList>
            <person name="Chen W.-M."/>
        </authorList>
    </citation>
    <scope>NUCLEOTIDE SEQUENCE [LARGE SCALE GENOMIC DNA]</scope>
    <source>
        <strain evidence="2 3">KYPY4</strain>
    </source>
</reference>
<comment type="caution">
    <text evidence="2">The sequence shown here is derived from an EMBL/GenBank/DDBJ whole genome shotgun (WGS) entry which is preliminary data.</text>
</comment>
<dbReference type="GO" id="GO:0030288">
    <property type="term" value="C:outer membrane-bounded periplasmic space"/>
    <property type="evidence" value="ECO:0007669"/>
    <property type="project" value="InterPro"/>
</dbReference>
<dbReference type="RefSeq" id="WP_128229412.1">
    <property type="nucleotide sequence ID" value="NZ_SACR01000004.1"/>
</dbReference>
<evidence type="ECO:0000313" key="3">
    <source>
        <dbReference type="Proteomes" id="UP000285575"/>
    </source>
</evidence>
<feature type="repeat" description="TPR" evidence="1">
    <location>
        <begin position="310"/>
        <end position="343"/>
    </location>
</feature>
<protein>
    <submittedName>
        <fullName evidence="2">Uncharacterized protein</fullName>
    </submittedName>
</protein>
<dbReference type="InterPro" id="IPR019734">
    <property type="entry name" value="TPR_rpt"/>
</dbReference>